<organism evidence="1 2">
    <name type="scientific">Brassica cretica</name>
    <name type="common">Mustard</name>
    <dbReference type="NCBI Taxonomy" id="69181"/>
    <lineage>
        <taxon>Eukaryota</taxon>
        <taxon>Viridiplantae</taxon>
        <taxon>Streptophyta</taxon>
        <taxon>Embryophyta</taxon>
        <taxon>Tracheophyta</taxon>
        <taxon>Spermatophyta</taxon>
        <taxon>Magnoliopsida</taxon>
        <taxon>eudicotyledons</taxon>
        <taxon>Gunneridae</taxon>
        <taxon>Pentapetalae</taxon>
        <taxon>rosids</taxon>
        <taxon>malvids</taxon>
        <taxon>Brassicales</taxon>
        <taxon>Brassicaceae</taxon>
        <taxon>Brassiceae</taxon>
        <taxon>Brassica</taxon>
    </lineage>
</organism>
<evidence type="ECO:0000313" key="1">
    <source>
        <dbReference type="EMBL" id="KAF3507845.1"/>
    </source>
</evidence>
<gene>
    <name evidence="1" type="ORF">F2Q69_00004323</name>
</gene>
<dbReference type="EMBL" id="QGKX02001521">
    <property type="protein sequence ID" value="KAF3507845.1"/>
    <property type="molecule type" value="Genomic_DNA"/>
</dbReference>
<comment type="caution">
    <text evidence="1">The sequence shown here is derived from an EMBL/GenBank/DDBJ whole genome shotgun (WGS) entry which is preliminary data.</text>
</comment>
<proteinExistence type="predicted"/>
<name>A0A8S9NZH8_BRACR</name>
<accession>A0A8S9NZH8</accession>
<sequence length="95" mass="10811">MTQAMDKKHERQDCCDAAIAIYVQDIVAVSSLYEYQGPNMHLPKNLPILINLLYICIRFQFQNWGTRESQWGALAASFASWRNESLVDLCTGAVE</sequence>
<dbReference type="AlphaFoldDB" id="A0A8S9NZH8"/>
<dbReference type="Proteomes" id="UP000712600">
    <property type="component" value="Unassembled WGS sequence"/>
</dbReference>
<protein>
    <submittedName>
        <fullName evidence="1">Uncharacterized protein</fullName>
    </submittedName>
</protein>
<evidence type="ECO:0000313" key="2">
    <source>
        <dbReference type="Proteomes" id="UP000712600"/>
    </source>
</evidence>
<reference evidence="1" key="1">
    <citation type="submission" date="2019-12" db="EMBL/GenBank/DDBJ databases">
        <title>Genome sequencing and annotation of Brassica cretica.</title>
        <authorList>
            <person name="Studholme D.J."/>
            <person name="Sarris P."/>
        </authorList>
    </citation>
    <scope>NUCLEOTIDE SEQUENCE</scope>
    <source>
        <strain evidence="1">PFS-109/04</strain>
        <tissue evidence="1">Leaf</tissue>
    </source>
</reference>